<dbReference type="AlphaFoldDB" id="A0A0G1JPF5"/>
<dbReference type="InterPro" id="IPR027417">
    <property type="entry name" value="P-loop_NTPase"/>
</dbReference>
<dbReference type="GO" id="GO:0016887">
    <property type="term" value="F:ATP hydrolysis activity"/>
    <property type="evidence" value="ECO:0007669"/>
    <property type="project" value="InterPro"/>
</dbReference>
<gene>
    <name evidence="2" type="ORF">UW22_C0026G0004</name>
</gene>
<feature type="domain" description="ABC transporter" evidence="1">
    <location>
        <begin position="21"/>
        <end position="95"/>
    </location>
</feature>
<protein>
    <submittedName>
        <fullName evidence="2">ABC transporter related protein</fullName>
    </submittedName>
</protein>
<dbReference type="Pfam" id="PF00005">
    <property type="entry name" value="ABC_tran"/>
    <property type="match status" value="1"/>
</dbReference>
<evidence type="ECO:0000313" key="3">
    <source>
        <dbReference type="Proteomes" id="UP000034617"/>
    </source>
</evidence>
<reference evidence="2 3" key="1">
    <citation type="journal article" date="2015" name="Nature">
        <title>rRNA introns, odd ribosomes, and small enigmatic genomes across a large radiation of phyla.</title>
        <authorList>
            <person name="Brown C.T."/>
            <person name="Hug L.A."/>
            <person name="Thomas B.C."/>
            <person name="Sharon I."/>
            <person name="Castelle C.J."/>
            <person name="Singh A."/>
            <person name="Wilkins M.J."/>
            <person name="Williams K.H."/>
            <person name="Banfield J.F."/>
        </authorList>
    </citation>
    <scope>NUCLEOTIDE SEQUENCE [LARGE SCALE GENOMIC DNA]</scope>
</reference>
<accession>A0A0G1JPF5</accession>
<dbReference type="EMBL" id="LCHM01000026">
    <property type="protein sequence ID" value="KKT37369.1"/>
    <property type="molecule type" value="Genomic_DNA"/>
</dbReference>
<dbReference type="PANTHER" id="PTHR42798:SF6">
    <property type="entry name" value="CELL DIVISION ATP-BINDING PROTEIN FTSE"/>
    <property type="match status" value="1"/>
</dbReference>
<dbReference type="Gene3D" id="3.40.50.300">
    <property type="entry name" value="P-loop containing nucleotide triphosphate hydrolases"/>
    <property type="match status" value="1"/>
</dbReference>
<organism evidence="2 3">
    <name type="scientific">Candidatus Gottesmanbacteria bacterium GW2011_GWB1_44_11c</name>
    <dbReference type="NCBI Taxonomy" id="1618447"/>
    <lineage>
        <taxon>Bacteria</taxon>
        <taxon>Candidatus Gottesmaniibacteriota</taxon>
    </lineage>
</organism>
<comment type="caution">
    <text evidence="2">The sequence shown here is derived from an EMBL/GenBank/DDBJ whole genome shotgun (WGS) entry which is preliminary data.</text>
</comment>
<name>A0A0G1JPF5_9BACT</name>
<evidence type="ECO:0000259" key="1">
    <source>
        <dbReference type="Pfam" id="PF00005"/>
    </source>
</evidence>
<sequence>MIKLQHVYKEYPIDGEKFFALNNVSLDIKKGEYSAILGPSGSGKSTLMHIMGLLDLPSKGNVLIDNIDVSTYTDNQLSLARNEFIGFVFQQFNLISS</sequence>
<proteinExistence type="predicted"/>
<dbReference type="GO" id="GO:0005524">
    <property type="term" value="F:ATP binding"/>
    <property type="evidence" value="ECO:0007669"/>
    <property type="project" value="InterPro"/>
</dbReference>
<dbReference type="Proteomes" id="UP000034617">
    <property type="component" value="Unassembled WGS sequence"/>
</dbReference>
<evidence type="ECO:0000313" key="2">
    <source>
        <dbReference type="EMBL" id="KKT37369.1"/>
    </source>
</evidence>
<dbReference type="InterPro" id="IPR003439">
    <property type="entry name" value="ABC_transporter-like_ATP-bd"/>
</dbReference>
<dbReference type="SUPFAM" id="SSF52540">
    <property type="entry name" value="P-loop containing nucleoside triphosphate hydrolases"/>
    <property type="match status" value="1"/>
</dbReference>
<dbReference type="PANTHER" id="PTHR42798">
    <property type="entry name" value="LIPOPROTEIN-RELEASING SYSTEM ATP-BINDING PROTEIN LOLD"/>
    <property type="match status" value="1"/>
</dbReference>